<feature type="repeat" description="WD" evidence="3">
    <location>
        <begin position="871"/>
        <end position="912"/>
    </location>
</feature>
<dbReference type="PANTHER" id="PTHR19848:SF8">
    <property type="entry name" value="F-BOX AND WD REPEAT DOMAIN CONTAINING 7"/>
    <property type="match status" value="1"/>
</dbReference>
<keyword evidence="7" id="KW-1185">Reference proteome</keyword>
<feature type="repeat" description="WD" evidence="3">
    <location>
        <begin position="955"/>
        <end position="996"/>
    </location>
</feature>
<dbReference type="InterPro" id="IPR036322">
    <property type="entry name" value="WD40_repeat_dom_sf"/>
</dbReference>
<dbReference type="InterPro" id="IPR007111">
    <property type="entry name" value="NACHT_NTPase"/>
</dbReference>
<feature type="domain" description="NACHT" evidence="5">
    <location>
        <begin position="217"/>
        <end position="362"/>
    </location>
</feature>
<comment type="caution">
    <text evidence="6">The sequence shown here is derived from an EMBL/GenBank/DDBJ whole genome shotgun (WGS) entry which is preliminary data.</text>
</comment>
<dbReference type="InterPro" id="IPR019775">
    <property type="entry name" value="WD40_repeat_CS"/>
</dbReference>
<dbReference type="PROSITE" id="PS50837">
    <property type="entry name" value="NACHT"/>
    <property type="match status" value="1"/>
</dbReference>
<dbReference type="InterPro" id="IPR020472">
    <property type="entry name" value="WD40_PAC1"/>
</dbReference>
<dbReference type="InterPro" id="IPR036537">
    <property type="entry name" value="Adaptor_Cbl_N_dom_sf"/>
</dbReference>
<evidence type="ECO:0000313" key="6">
    <source>
        <dbReference type="EMBL" id="KAK7031553.1"/>
    </source>
</evidence>
<dbReference type="GO" id="GO:0007166">
    <property type="term" value="P:cell surface receptor signaling pathway"/>
    <property type="evidence" value="ECO:0007669"/>
    <property type="project" value="InterPro"/>
</dbReference>
<feature type="chain" id="PRO_5043642679" description="NACHT domain-containing protein" evidence="4">
    <location>
        <begin position="22"/>
        <end position="1057"/>
    </location>
</feature>
<feature type="repeat" description="WD" evidence="3">
    <location>
        <begin position="788"/>
        <end position="829"/>
    </location>
</feature>
<dbReference type="PROSITE" id="PS50294">
    <property type="entry name" value="WD_REPEATS_REGION"/>
    <property type="match status" value="7"/>
</dbReference>
<feature type="repeat" description="WD" evidence="3">
    <location>
        <begin position="913"/>
        <end position="954"/>
    </location>
</feature>
<dbReference type="CDD" id="cd21037">
    <property type="entry name" value="MLKL_NTD"/>
    <property type="match status" value="1"/>
</dbReference>
<dbReference type="PROSITE" id="PS00678">
    <property type="entry name" value="WD_REPEATS_1"/>
    <property type="match status" value="3"/>
</dbReference>
<feature type="signal peptide" evidence="4">
    <location>
        <begin position="1"/>
        <end position="21"/>
    </location>
</feature>
<evidence type="ECO:0000259" key="5">
    <source>
        <dbReference type="PROSITE" id="PS50837"/>
    </source>
</evidence>
<feature type="repeat" description="WD" evidence="3">
    <location>
        <begin position="829"/>
        <end position="870"/>
    </location>
</feature>
<dbReference type="PROSITE" id="PS50082">
    <property type="entry name" value="WD_REPEATS_2"/>
    <property type="match status" value="7"/>
</dbReference>
<feature type="repeat" description="WD" evidence="3">
    <location>
        <begin position="997"/>
        <end position="1038"/>
    </location>
</feature>
<proteinExistence type="predicted"/>
<feature type="repeat" description="WD" evidence="3">
    <location>
        <begin position="746"/>
        <end position="782"/>
    </location>
</feature>
<reference evidence="6 7" key="1">
    <citation type="journal article" date="2024" name="J Genomics">
        <title>Draft genome sequencing and assembly of Favolaschia claudopus CIRM-BRFM 2984 isolated from oak limbs.</title>
        <authorList>
            <person name="Navarro D."/>
            <person name="Drula E."/>
            <person name="Chaduli D."/>
            <person name="Cazenave R."/>
            <person name="Ahrendt S."/>
            <person name="Wang J."/>
            <person name="Lipzen A."/>
            <person name="Daum C."/>
            <person name="Barry K."/>
            <person name="Grigoriev I.V."/>
            <person name="Favel A."/>
            <person name="Rosso M.N."/>
            <person name="Martin F."/>
        </authorList>
    </citation>
    <scope>NUCLEOTIDE SEQUENCE [LARGE SCALE GENOMIC DNA]</scope>
    <source>
        <strain evidence="6 7">CIRM-BRFM 2984</strain>
    </source>
</reference>
<dbReference type="AlphaFoldDB" id="A0AAW0BYM7"/>
<dbReference type="InterPro" id="IPR001680">
    <property type="entry name" value="WD40_rpt"/>
</dbReference>
<gene>
    <name evidence="6" type="ORF">R3P38DRAFT_819808</name>
</gene>
<evidence type="ECO:0000256" key="4">
    <source>
        <dbReference type="SAM" id="SignalP"/>
    </source>
</evidence>
<dbReference type="Pfam" id="PF00400">
    <property type="entry name" value="WD40"/>
    <property type="match status" value="7"/>
</dbReference>
<protein>
    <recommendedName>
        <fullName evidence="5">NACHT domain-containing protein</fullName>
    </recommendedName>
</protein>
<dbReference type="SUPFAM" id="SSF52540">
    <property type="entry name" value="P-loop containing nucleoside triphosphate hydrolases"/>
    <property type="match status" value="1"/>
</dbReference>
<dbReference type="CDD" id="cd00200">
    <property type="entry name" value="WD40"/>
    <property type="match status" value="1"/>
</dbReference>
<dbReference type="SUPFAM" id="SSF50978">
    <property type="entry name" value="WD40 repeat-like"/>
    <property type="match status" value="1"/>
</dbReference>
<evidence type="ECO:0000256" key="3">
    <source>
        <dbReference type="PROSITE-ProRule" id="PRU00221"/>
    </source>
</evidence>
<dbReference type="Proteomes" id="UP001362999">
    <property type="component" value="Unassembled WGS sequence"/>
</dbReference>
<accession>A0AAW0BYM7</accession>
<dbReference type="InterPro" id="IPR027417">
    <property type="entry name" value="P-loop_NTPase"/>
</dbReference>
<dbReference type="PANTHER" id="PTHR19848">
    <property type="entry name" value="WD40 REPEAT PROTEIN"/>
    <property type="match status" value="1"/>
</dbReference>
<dbReference type="PRINTS" id="PR00320">
    <property type="entry name" value="GPROTEINBRPT"/>
</dbReference>
<dbReference type="EMBL" id="JAWWNJ010000024">
    <property type="protein sequence ID" value="KAK7031553.1"/>
    <property type="molecule type" value="Genomic_DNA"/>
</dbReference>
<dbReference type="SMART" id="SM00320">
    <property type="entry name" value="WD40"/>
    <property type="match status" value="7"/>
</dbReference>
<evidence type="ECO:0000256" key="1">
    <source>
        <dbReference type="ARBA" id="ARBA00022574"/>
    </source>
</evidence>
<sequence length="1057" mass="115720">MGKRTATGVLTTVLGLVEIAAEEIPFPGVKTAVGGVLEIVKGINKTKQNKKALATLRDDMYQLSQSVIEPLSKANPATISPGLRNAVDSLVDDLLRSADEWQTRSKKPWIVRFFQREDDSDDIEKFSLSIKASKDRFLLASNVRQEIQEGTIIGQLDDMGTAARMREISALLEELNPVKAASHQSLRPTGGGVCCEGTRVDALQTITQWMLDPAASPLFWLNGMAGVGKSTIALTVALGAEKYWVASFFCSRQEGSLRDSARIIPTLAYQLANLDAGLKGLIGNVLDAHRTIASESTNRQFDKLLLEPLRTLQEGHHPILLVLDALDECEDRGVAELLRVIVTASSKQDFPTTLKIFVTSRPERHIRVVLAPSHPRGLRLQDIDKNVIDSDIRIFVDAEITKINLELELEMETDWITAKDKSSLVQRSEGLFVAVSTMLRFIGDRGVSDPKRQLRILLGLQKSPGANRYEQLDQLYLQVLASSVASTANKPEVLDRFQKVVGSILLLKDSLPVATLARLLGMEAGSVRAALANLHSVINVPMSSHESPQIYHTSFREFLTSPDRCTDKDFLVVESVHEARLSLCCLRLMHVHLKRNMAGLAGALEPLSQETKDKLGSIISPELSYACCHWGAHLSRAKVEDKALTKEVEIFARQSLPFWIEALSLLGMVPVAQGATRAAHQSAPLLSCSEEVTTMFGDIYRLLHVDSDVLEASPLGIYTAIQRSPSKSVLFRTYSSQWPVERALDHASQAAGIWSMSFSPDGTTVAGGMVDWSVRIWDVQSGIQKAHLRGHIDWVVCVAFCPRGARIASSSHDKTVCIWELATERKVHVLKHPAWVNSISFLQDGSRLASGAEDGHLRLWDALSGQLRETIEPAHGPVTCIRFSPNGTLVAAAFFDTTIGVWDAEFTTQIATFTGHTYIVASLSFNPDATRLVSGSWDATARLWDPSTGEHILTFEGHASGLNSVAYSPDGRRLASASDDKTVRLWDTATGEELAVLGTHSHWAASVAFSSVGSYVASAAWDGTGAVWDTTTLTRKTTLVPAAVPSKSNRRRFSVRV</sequence>
<dbReference type="Pfam" id="PF24883">
    <property type="entry name" value="NPHP3_N"/>
    <property type="match status" value="1"/>
</dbReference>
<keyword evidence="2" id="KW-0677">Repeat</keyword>
<dbReference type="InterPro" id="IPR059179">
    <property type="entry name" value="MLKL-like_MCAfunc"/>
</dbReference>
<name>A0AAW0BYM7_9AGAR</name>
<organism evidence="6 7">
    <name type="scientific">Favolaschia claudopus</name>
    <dbReference type="NCBI Taxonomy" id="2862362"/>
    <lineage>
        <taxon>Eukaryota</taxon>
        <taxon>Fungi</taxon>
        <taxon>Dikarya</taxon>
        <taxon>Basidiomycota</taxon>
        <taxon>Agaricomycotina</taxon>
        <taxon>Agaricomycetes</taxon>
        <taxon>Agaricomycetidae</taxon>
        <taxon>Agaricales</taxon>
        <taxon>Marasmiineae</taxon>
        <taxon>Mycenaceae</taxon>
        <taxon>Favolaschia</taxon>
    </lineage>
</organism>
<evidence type="ECO:0000313" key="7">
    <source>
        <dbReference type="Proteomes" id="UP001362999"/>
    </source>
</evidence>
<dbReference type="Gene3D" id="2.130.10.10">
    <property type="entry name" value="YVTN repeat-like/Quinoprotein amine dehydrogenase"/>
    <property type="match status" value="3"/>
</dbReference>
<evidence type="ECO:0000256" key="2">
    <source>
        <dbReference type="ARBA" id="ARBA00022737"/>
    </source>
</evidence>
<keyword evidence="1 3" id="KW-0853">WD repeat</keyword>
<dbReference type="InterPro" id="IPR015943">
    <property type="entry name" value="WD40/YVTN_repeat-like_dom_sf"/>
</dbReference>
<dbReference type="Gene3D" id="1.20.930.20">
    <property type="entry name" value="Adaptor protein Cbl, N-terminal domain"/>
    <property type="match status" value="1"/>
</dbReference>
<dbReference type="Gene3D" id="3.40.50.300">
    <property type="entry name" value="P-loop containing nucleotide triphosphate hydrolases"/>
    <property type="match status" value="1"/>
</dbReference>
<keyword evidence="4" id="KW-0732">Signal</keyword>
<dbReference type="InterPro" id="IPR056884">
    <property type="entry name" value="NPHP3-like_N"/>
</dbReference>